<proteinExistence type="predicted"/>
<dbReference type="SUPFAM" id="SSF54637">
    <property type="entry name" value="Thioesterase/thiol ester dehydrase-isomerase"/>
    <property type="match status" value="1"/>
</dbReference>
<evidence type="ECO:0000313" key="2">
    <source>
        <dbReference type="EMBL" id="MFD2967374.1"/>
    </source>
</evidence>
<comment type="caution">
    <text evidence="2">The sequence shown here is derived from an EMBL/GenBank/DDBJ whole genome shotgun (WGS) entry which is preliminary data.</text>
</comment>
<dbReference type="Pfam" id="PF22818">
    <property type="entry name" value="ApeI-like"/>
    <property type="match status" value="1"/>
</dbReference>
<accession>A0ABW6BFU5</accession>
<dbReference type="EMBL" id="JBHUPB010000006">
    <property type="protein sequence ID" value="MFD2967374.1"/>
    <property type="molecule type" value="Genomic_DNA"/>
</dbReference>
<evidence type="ECO:0000313" key="3">
    <source>
        <dbReference type="Proteomes" id="UP001597525"/>
    </source>
</evidence>
<organism evidence="2 3">
    <name type="scientific">Sphingobacterium bambusae</name>
    <dbReference type="NCBI Taxonomy" id="662858"/>
    <lineage>
        <taxon>Bacteria</taxon>
        <taxon>Pseudomonadati</taxon>
        <taxon>Bacteroidota</taxon>
        <taxon>Sphingobacteriia</taxon>
        <taxon>Sphingobacteriales</taxon>
        <taxon>Sphingobacteriaceae</taxon>
        <taxon>Sphingobacterium</taxon>
    </lineage>
</organism>
<dbReference type="Gene3D" id="3.10.129.10">
    <property type="entry name" value="Hotdog Thioesterase"/>
    <property type="match status" value="1"/>
</dbReference>
<reference evidence="3" key="1">
    <citation type="journal article" date="2019" name="Int. J. Syst. Evol. Microbiol.">
        <title>The Global Catalogue of Microorganisms (GCM) 10K type strain sequencing project: providing services to taxonomists for standard genome sequencing and annotation.</title>
        <authorList>
            <consortium name="The Broad Institute Genomics Platform"/>
            <consortium name="The Broad Institute Genome Sequencing Center for Infectious Disease"/>
            <person name="Wu L."/>
            <person name="Ma J."/>
        </authorList>
    </citation>
    <scope>NUCLEOTIDE SEQUENCE [LARGE SCALE GENOMIC DNA]</scope>
    <source>
        <strain evidence="3">KCTC 22814</strain>
    </source>
</reference>
<evidence type="ECO:0000259" key="1">
    <source>
        <dbReference type="Pfam" id="PF22818"/>
    </source>
</evidence>
<keyword evidence="3" id="KW-1185">Reference proteome</keyword>
<gene>
    <name evidence="2" type="ORF">ACFS7Y_08245</name>
</gene>
<sequence length="124" mass="14122">MSLLKDFYTIEHFDKQTDNKYVVGIRLNPKHAIFKGHFPDNPVTPGVCMMQIVKDLTEQITTHSLFMTRSSNVKFMALINPEINPVLTLLLELQPGDEQTIKVKNVTTFGDTVALKLTNVYKIK</sequence>
<dbReference type="InterPro" id="IPR054545">
    <property type="entry name" value="ApeI-like"/>
</dbReference>
<dbReference type="InterPro" id="IPR029069">
    <property type="entry name" value="HotDog_dom_sf"/>
</dbReference>
<dbReference type="Proteomes" id="UP001597525">
    <property type="component" value="Unassembled WGS sequence"/>
</dbReference>
<name>A0ABW6BFU5_9SPHI</name>
<protein>
    <recommendedName>
        <fullName evidence="1">ApeI dehydratase-like domain-containing protein</fullName>
    </recommendedName>
</protein>
<feature type="domain" description="ApeI dehydratase-like" evidence="1">
    <location>
        <begin position="15"/>
        <end position="92"/>
    </location>
</feature>
<dbReference type="RefSeq" id="WP_320186269.1">
    <property type="nucleotide sequence ID" value="NZ_CP138332.1"/>
</dbReference>